<evidence type="ECO:0000313" key="2">
    <source>
        <dbReference type="Proteomes" id="UP001185331"/>
    </source>
</evidence>
<reference evidence="1" key="1">
    <citation type="submission" date="2023-07" db="EMBL/GenBank/DDBJ databases">
        <title>Sorghum-associated microbial communities from plants grown in Nebraska, USA.</title>
        <authorList>
            <person name="Schachtman D."/>
        </authorList>
    </citation>
    <scope>NUCLEOTIDE SEQUENCE</scope>
    <source>
        <strain evidence="1">BE330</strain>
    </source>
</reference>
<comment type="caution">
    <text evidence="1">The sequence shown here is derived from an EMBL/GenBank/DDBJ whole genome shotgun (WGS) entry which is preliminary data.</text>
</comment>
<dbReference type="Proteomes" id="UP001185331">
    <property type="component" value="Unassembled WGS sequence"/>
</dbReference>
<evidence type="ECO:0000313" key="1">
    <source>
        <dbReference type="EMBL" id="MDR6218203.1"/>
    </source>
</evidence>
<accession>A0AAE3XEF0</accession>
<gene>
    <name evidence="1" type="ORF">J2Y00_001766</name>
</gene>
<dbReference type="AlphaFoldDB" id="A0AAE3XEF0"/>
<sequence length="139" mass="15573">MGRTLQEDRATYGERLINFVEVNGALLYNIQHPDRLLVAHDTKPTAEDLIGVPSAKFVASTTYNAEGDRYTLSVWEHEGQYITARSNVLGTFRLNRVGNVTDVYPRFRDADYLSAVFVDEIRDHVRSLGIDVDALDAAA</sequence>
<name>A0AAE3XEF0_9DEIO</name>
<dbReference type="RefSeq" id="WP_309854412.1">
    <property type="nucleotide sequence ID" value="NZ_JAVDQJ010000005.1"/>
</dbReference>
<proteinExistence type="predicted"/>
<dbReference type="EMBL" id="JAVDQK010000004">
    <property type="protein sequence ID" value="MDR6218203.1"/>
    <property type="molecule type" value="Genomic_DNA"/>
</dbReference>
<organism evidence="1 2">
    <name type="scientific">Deinococcus soli</name>
    <name type="common">ex Cha et al. 2016</name>
    <dbReference type="NCBI Taxonomy" id="1309411"/>
    <lineage>
        <taxon>Bacteria</taxon>
        <taxon>Thermotogati</taxon>
        <taxon>Deinococcota</taxon>
        <taxon>Deinococci</taxon>
        <taxon>Deinococcales</taxon>
        <taxon>Deinococcaceae</taxon>
        <taxon>Deinococcus</taxon>
    </lineage>
</organism>
<protein>
    <submittedName>
        <fullName evidence="1">Uncharacterized protein</fullName>
    </submittedName>
</protein>